<dbReference type="GO" id="GO:0031533">
    <property type="term" value="C:mRNA capping enzyme complex"/>
    <property type="evidence" value="ECO:0007669"/>
    <property type="project" value="UniProtKB-UniRule"/>
</dbReference>
<protein>
    <recommendedName>
        <fullName evidence="8">mRNA-capping enzyme subunit beta</fullName>
        <ecNumber evidence="8">3.6.1.74</ecNumber>
    </recommendedName>
    <alternativeName>
        <fullName evidence="8">mRNA 5'-phosphatase</fullName>
    </alternativeName>
    <alternativeName>
        <fullName evidence="8">mRNA 5'-triphosphate monophosphatase</fullName>
    </alternativeName>
</protein>
<keyword evidence="8" id="KW-0506">mRNA capping</keyword>
<evidence type="ECO:0000256" key="9">
    <source>
        <dbReference type="SAM" id="MobiDB-lite"/>
    </source>
</evidence>
<evidence type="ECO:0000256" key="5">
    <source>
        <dbReference type="ARBA" id="ARBA00022801"/>
    </source>
</evidence>
<dbReference type="InterPro" id="IPR033469">
    <property type="entry name" value="CYTH-like_dom_sf"/>
</dbReference>
<organism evidence="11 12">
    <name type="scientific">Sanghuangporus baumii</name>
    <name type="common">Phellinus baumii</name>
    <dbReference type="NCBI Taxonomy" id="108892"/>
    <lineage>
        <taxon>Eukaryota</taxon>
        <taxon>Fungi</taxon>
        <taxon>Dikarya</taxon>
        <taxon>Basidiomycota</taxon>
        <taxon>Agaricomycotina</taxon>
        <taxon>Agaricomycetes</taxon>
        <taxon>Hymenochaetales</taxon>
        <taxon>Hymenochaetaceae</taxon>
        <taxon>Sanghuangporus</taxon>
    </lineage>
</organism>
<dbReference type="InterPro" id="IPR037009">
    <property type="entry name" value="mRNA_triPase_Cet1_sf"/>
</dbReference>
<comment type="cofactor">
    <cofactor evidence="1 8">
        <name>Mg(2+)</name>
        <dbReference type="ChEBI" id="CHEBI:18420"/>
    </cofactor>
</comment>
<proteinExistence type="inferred from homology"/>
<accession>A0A9Q5I1F2</accession>
<dbReference type="EC" id="3.6.1.74" evidence="8"/>
<feature type="compositionally biased region" description="Low complexity" evidence="9">
    <location>
        <begin position="38"/>
        <end position="48"/>
    </location>
</feature>
<gene>
    <name evidence="11" type="ORF">A7U60_g2937</name>
</gene>
<comment type="similarity">
    <text evidence="3 8">Belongs to the fungal TPase family.</text>
</comment>
<evidence type="ECO:0000313" key="12">
    <source>
        <dbReference type="Proteomes" id="UP000757232"/>
    </source>
</evidence>
<evidence type="ECO:0000256" key="4">
    <source>
        <dbReference type="ARBA" id="ARBA00022664"/>
    </source>
</evidence>
<keyword evidence="5 8" id="KW-0378">Hydrolase</keyword>
<dbReference type="EMBL" id="LNZH02000146">
    <property type="protein sequence ID" value="OCB89908.1"/>
    <property type="molecule type" value="Genomic_DNA"/>
</dbReference>
<dbReference type="AlphaFoldDB" id="A0A9Q5I1F2"/>
<dbReference type="PANTHER" id="PTHR28118">
    <property type="entry name" value="POLYNUCLEOTIDE 5'-TRIPHOSPHATASE-RELATED"/>
    <property type="match status" value="1"/>
</dbReference>
<dbReference type="SUPFAM" id="SSF55154">
    <property type="entry name" value="CYTH-like phosphatases"/>
    <property type="match status" value="1"/>
</dbReference>
<name>A0A9Q5I1F2_SANBA</name>
<evidence type="ECO:0000256" key="6">
    <source>
        <dbReference type="ARBA" id="ARBA00023242"/>
    </source>
</evidence>
<dbReference type="InterPro" id="IPR040343">
    <property type="entry name" value="Cet1/Ctl1"/>
</dbReference>
<keyword evidence="4 8" id="KW-0507">mRNA processing</keyword>
<comment type="function">
    <text evidence="8">First step of mRNA capping. Converts the 5'-triphosphate end of a nascent mRNA chain into a diphosphate end.</text>
</comment>
<dbReference type="CDD" id="cd07470">
    <property type="entry name" value="CYTH-like_mRNA_RTPase"/>
    <property type="match status" value="1"/>
</dbReference>
<feature type="domain" description="mRNA triphosphatase Cet1-like" evidence="10">
    <location>
        <begin position="69"/>
        <end position="275"/>
    </location>
</feature>
<feature type="compositionally biased region" description="Polar residues" evidence="9">
    <location>
        <begin position="1"/>
        <end position="16"/>
    </location>
</feature>
<keyword evidence="12" id="KW-1185">Reference proteome</keyword>
<feature type="region of interest" description="Disordered" evidence="9">
    <location>
        <begin position="1"/>
        <end position="54"/>
    </location>
</feature>
<keyword evidence="6 8" id="KW-0539">Nucleus</keyword>
<dbReference type="PANTHER" id="PTHR28118:SF1">
    <property type="entry name" value="POLYNUCLEOTIDE 5'-TRIPHOSPHATASE CTL1-RELATED"/>
    <property type="match status" value="1"/>
</dbReference>
<evidence type="ECO:0000313" key="11">
    <source>
        <dbReference type="EMBL" id="OCB89908.1"/>
    </source>
</evidence>
<dbReference type="Proteomes" id="UP000757232">
    <property type="component" value="Unassembled WGS sequence"/>
</dbReference>
<sequence>MQNGNAVGGSSTQDLSYSRRRPGSPTPDSNNVSKKARYSPSSSRPTTSNGMPAPLKPLSLSILGVEPLDEFIKEIADFIHNRIATRPPDLEGQIEVEAKLGVLKYRDADVRVAFPVRSETIIASDDHRFESNMTAIQHKHFNTQLNSLEAASRQPEHPTSPIRYQHSYLIDSFHPADGSDKIRVTRDEKTGEVKECMKKIRLGSLDIFSPKNNADWRVSVNYEVPVAHPLGNATFTRRKDRMSYSHEEFLIDLTQVTQSSGPGSQQIMHELEVEFARPSVLTSTAAVRGDPNVGPHERDAFDELVRAFVNNVRILVRNTRPAQ</sequence>
<evidence type="ECO:0000256" key="1">
    <source>
        <dbReference type="ARBA" id="ARBA00001946"/>
    </source>
</evidence>
<dbReference type="OrthoDB" id="272147at2759"/>
<comment type="subunit">
    <text evidence="8">Heterodimer. The mRNA-capping enzyme is composed of two separate chains alpha and beta, respectively a mRNA guanylyltransferase and an mRNA 5'-triphosphate monophosphatase.</text>
</comment>
<dbReference type="GO" id="GO:0006370">
    <property type="term" value="P:7-methylguanosine mRNA capping"/>
    <property type="evidence" value="ECO:0007669"/>
    <property type="project" value="UniProtKB-UniRule"/>
</dbReference>
<dbReference type="GO" id="GO:0140818">
    <property type="term" value="F:mRNA 5'-triphosphate monophosphatase activity"/>
    <property type="evidence" value="ECO:0007669"/>
    <property type="project" value="UniProtKB-EC"/>
</dbReference>
<dbReference type="Pfam" id="PF02940">
    <property type="entry name" value="mRNA_triPase"/>
    <property type="match status" value="1"/>
</dbReference>
<evidence type="ECO:0000256" key="3">
    <source>
        <dbReference type="ARBA" id="ARBA00006345"/>
    </source>
</evidence>
<reference evidence="11" key="1">
    <citation type="submission" date="2016-06" db="EMBL/GenBank/DDBJ databases">
        <title>Draft Genome sequence of the fungus Inonotus baumii.</title>
        <authorList>
            <person name="Zhu H."/>
            <person name="Lin W."/>
        </authorList>
    </citation>
    <scope>NUCLEOTIDE SEQUENCE</scope>
    <source>
        <strain evidence="11">821</strain>
    </source>
</reference>
<dbReference type="Gene3D" id="3.20.100.10">
    <property type="entry name" value="mRNA triphosphatase Cet1-like"/>
    <property type="match status" value="1"/>
</dbReference>
<comment type="caution">
    <text evidence="11">The sequence shown here is derived from an EMBL/GenBank/DDBJ whole genome shotgun (WGS) entry which is preliminary data.</text>
</comment>
<comment type="catalytic activity">
    <reaction evidence="7">
        <text>a 5'-end triphospho-ribonucleoside in mRNA + H2O = a 5'-end diphospho-ribonucleoside in mRNA + phosphate + H(+)</text>
        <dbReference type="Rhea" id="RHEA:67004"/>
        <dbReference type="Rhea" id="RHEA-COMP:17164"/>
        <dbReference type="Rhea" id="RHEA-COMP:17165"/>
        <dbReference type="ChEBI" id="CHEBI:15377"/>
        <dbReference type="ChEBI" id="CHEBI:15378"/>
        <dbReference type="ChEBI" id="CHEBI:43474"/>
        <dbReference type="ChEBI" id="CHEBI:167616"/>
        <dbReference type="ChEBI" id="CHEBI:167618"/>
        <dbReference type="EC" id="3.6.1.74"/>
    </reaction>
    <physiologicalReaction direction="left-to-right" evidence="7">
        <dbReference type="Rhea" id="RHEA:67005"/>
    </physiologicalReaction>
</comment>
<evidence type="ECO:0000256" key="8">
    <source>
        <dbReference type="RuleBase" id="RU367053"/>
    </source>
</evidence>
<dbReference type="InterPro" id="IPR004206">
    <property type="entry name" value="mRNA_triPase_Cet1"/>
</dbReference>
<comment type="subcellular location">
    <subcellularLocation>
        <location evidence="2 8">Nucleus</location>
    </subcellularLocation>
</comment>
<evidence type="ECO:0000259" key="10">
    <source>
        <dbReference type="Pfam" id="PF02940"/>
    </source>
</evidence>
<evidence type="ECO:0000256" key="7">
    <source>
        <dbReference type="ARBA" id="ARBA00047740"/>
    </source>
</evidence>
<evidence type="ECO:0000256" key="2">
    <source>
        <dbReference type="ARBA" id="ARBA00004123"/>
    </source>
</evidence>
<dbReference type="GO" id="GO:0004651">
    <property type="term" value="F:polynucleotide 5'-phosphatase activity"/>
    <property type="evidence" value="ECO:0007669"/>
    <property type="project" value="UniProtKB-UniRule"/>
</dbReference>